<comment type="caution">
    <text evidence="1">The sequence shown here is derived from an EMBL/GenBank/DDBJ whole genome shotgun (WGS) entry which is preliminary data.</text>
</comment>
<dbReference type="InterPro" id="IPR007612">
    <property type="entry name" value="LOR"/>
</dbReference>
<proteinExistence type="predicted"/>
<protein>
    <submittedName>
        <fullName evidence="1">Uncharacterized protein</fullName>
    </submittedName>
</protein>
<name>I7LDF2_9LACO</name>
<dbReference type="STRING" id="1423751.FC38_GL000115"/>
<dbReference type="AlphaFoldDB" id="I7LDF2"/>
<dbReference type="SUPFAM" id="SSF54518">
    <property type="entry name" value="Tubby C-terminal domain-like"/>
    <property type="match status" value="1"/>
</dbReference>
<dbReference type="EMBL" id="CAKC01000060">
    <property type="protein sequence ID" value="CCI87286.1"/>
    <property type="molecule type" value="Genomic_DNA"/>
</dbReference>
<organism evidence="1 2">
    <name type="scientific">Lactobacillus gigeriorum DSM 23908 = CRBIP 24.85</name>
    <dbReference type="NCBI Taxonomy" id="1423751"/>
    <lineage>
        <taxon>Bacteria</taxon>
        <taxon>Bacillati</taxon>
        <taxon>Bacillota</taxon>
        <taxon>Bacilli</taxon>
        <taxon>Lactobacillales</taxon>
        <taxon>Lactobacillaceae</taxon>
        <taxon>Lactobacillus</taxon>
    </lineage>
</organism>
<dbReference type="InterPro" id="IPR025659">
    <property type="entry name" value="Tubby-like_C"/>
</dbReference>
<dbReference type="Pfam" id="PF04525">
    <property type="entry name" value="LOR"/>
    <property type="match status" value="1"/>
</dbReference>
<reference evidence="1 2" key="1">
    <citation type="submission" date="2012-06" db="EMBL/GenBank/DDBJ databases">
        <title>Draft genome sequence of Lactobacillus gigeriorum CRBIP 24.85T, isolated from chicken crop.</title>
        <authorList>
            <person name="Cousin S."/>
            <person name="Ma L."/>
            <person name="Creno S."/>
            <person name="Clermont D."/>
            <person name="Loux V."/>
            <person name="Bizet C."/>
            <person name="Bouchier C."/>
        </authorList>
    </citation>
    <scope>NUCLEOTIDE SEQUENCE [LARGE SCALE GENOMIC DNA]</scope>
    <source>
        <strain evidence="2">CRBIP 24.85T</strain>
    </source>
</reference>
<dbReference type="Proteomes" id="UP000009326">
    <property type="component" value="Unassembled WGS sequence"/>
</dbReference>
<sequence length="175" mass="19574">MMKFLLKLNQEKAYGQIPVTDEAGNLRYIIKGNLDNPNHTLYLCDPNNQEIGRLYTDGTGLIASFTIDVINHSLVSVKRLNVLTNANLFYITRLNYVVTGSIKNGTYTFRNGIKKVAGVQTFTNASGVLLQCDIDLPEDTPFILLITVLFTQWHIKPLKLPSITGLNRKLSTDLS</sequence>
<accession>I7LDF2</accession>
<gene>
    <name evidence="1" type="ORF">BN52_03760</name>
</gene>
<evidence type="ECO:0000313" key="2">
    <source>
        <dbReference type="Proteomes" id="UP000009326"/>
    </source>
</evidence>
<evidence type="ECO:0000313" key="1">
    <source>
        <dbReference type="EMBL" id="CCI87286.1"/>
    </source>
</evidence>